<sequence>MRRQLFLCIVDAVEAHNPPYFKQKYDCCGKKGLFALQKCVAALRILAYGLPANAIDEYVCIGESTGRESLQHFCSNNDINALQRSPVFSSYLKGQSTPVEFEVNGHTYNMGYYLADGIYPEWPAFVKSIHHPMDTKTQHFSRRQESARKDIERAFGVLRARFAVVRGPAYGWYPKQVKKIMLCCIILHNMIVEDEGVQARNTNFSDIAYIPPVYHNNPDREAFVARQNQLKNRNEHFLTPT</sequence>
<dbReference type="PANTHER" id="PTHR47150:SF6">
    <property type="entry name" value="OS01G0872900 PROTEIN"/>
    <property type="match status" value="1"/>
</dbReference>
<keyword evidence="2" id="KW-1185">Reference proteome</keyword>
<evidence type="ECO:0000313" key="1">
    <source>
        <dbReference type="EMBL" id="WVZ70827.1"/>
    </source>
</evidence>
<protein>
    <recommendedName>
        <fullName evidence="3">DDE Tnp4 domain-containing protein</fullName>
    </recommendedName>
</protein>
<evidence type="ECO:0000313" key="2">
    <source>
        <dbReference type="Proteomes" id="UP001341281"/>
    </source>
</evidence>
<name>A0AAQ3WQZ2_PASNO</name>
<accession>A0AAQ3WQZ2</accession>
<organism evidence="1 2">
    <name type="scientific">Paspalum notatum var. saurae</name>
    <dbReference type="NCBI Taxonomy" id="547442"/>
    <lineage>
        <taxon>Eukaryota</taxon>
        <taxon>Viridiplantae</taxon>
        <taxon>Streptophyta</taxon>
        <taxon>Embryophyta</taxon>
        <taxon>Tracheophyta</taxon>
        <taxon>Spermatophyta</taxon>
        <taxon>Magnoliopsida</taxon>
        <taxon>Liliopsida</taxon>
        <taxon>Poales</taxon>
        <taxon>Poaceae</taxon>
        <taxon>PACMAD clade</taxon>
        <taxon>Panicoideae</taxon>
        <taxon>Andropogonodae</taxon>
        <taxon>Paspaleae</taxon>
        <taxon>Paspalinae</taxon>
        <taxon>Paspalum</taxon>
    </lineage>
</organism>
<proteinExistence type="predicted"/>
<dbReference type="Proteomes" id="UP001341281">
    <property type="component" value="Chromosome 04"/>
</dbReference>
<dbReference type="AlphaFoldDB" id="A0AAQ3WQZ2"/>
<dbReference type="PANTHER" id="PTHR47150">
    <property type="entry name" value="OS12G0169200 PROTEIN"/>
    <property type="match status" value="1"/>
</dbReference>
<evidence type="ECO:0008006" key="3">
    <source>
        <dbReference type="Google" id="ProtNLM"/>
    </source>
</evidence>
<dbReference type="Pfam" id="PF04827">
    <property type="entry name" value="Plant_tran"/>
    <property type="match status" value="1"/>
</dbReference>
<dbReference type="InterPro" id="IPR006912">
    <property type="entry name" value="Harbinger_derived_prot"/>
</dbReference>
<dbReference type="EMBL" id="CP144748">
    <property type="protein sequence ID" value="WVZ70827.1"/>
    <property type="molecule type" value="Genomic_DNA"/>
</dbReference>
<reference evidence="1 2" key="1">
    <citation type="submission" date="2024-02" db="EMBL/GenBank/DDBJ databases">
        <title>High-quality chromosome-scale genome assembly of Pensacola bahiagrass (Paspalum notatum Flugge var. saurae).</title>
        <authorList>
            <person name="Vega J.M."/>
            <person name="Podio M."/>
            <person name="Orjuela J."/>
            <person name="Siena L.A."/>
            <person name="Pessino S.C."/>
            <person name="Combes M.C."/>
            <person name="Mariac C."/>
            <person name="Albertini E."/>
            <person name="Pupilli F."/>
            <person name="Ortiz J.P.A."/>
            <person name="Leblanc O."/>
        </authorList>
    </citation>
    <scope>NUCLEOTIDE SEQUENCE [LARGE SCALE GENOMIC DNA]</scope>
    <source>
        <strain evidence="1">R1</strain>
        <tissue evidence="1">Leaf</tissue>
    </source>
</reference>
<gene>
    <name evidence="1" type="ORF">U9M48_019463</name>
</gene>